<dbReference type="SUPFAM" id="SSF53850">
    <property type="entry name" value="Periplasmic binding protein-like II"/>
    <property type="match status" value="1"/>
</dbReference>
<evidence type="ECO:0000313" key="5">
    <source>
        <dbReference type="Proteomes" id="UP000019812"/>
    </source>
</evidence>
<evidence type="ECO:0000256" key="1">
    <source>
        <dbReference type="ARBA" id="ARBA00022729"/>
    </source>
</evidence>
<dbReference type="STRING" id="1457154.CAPSK01_003621"/>
<feature type="region of interest" description="Disordered" evidence="2">
    <location>
        <begin position="188"/>
        <end position="207"/>
    </location>
</feature>
<dbReference type="PANTHER" id="PTHR30570:SF1">
    <property type="entry name" value="PHOSPHATE-BINDING PROTEIN PSTS"/>
    <property type="match status" value="1"/>
</dbReference>
<dbReference type="AlphaFoldDB" id="A0A084XX14"/>
<evidence type="ECO:0000256" key="2">
    <source>
        <dbReference type="SAM" id="MobiDB-lite"/>
    </source>
</evidence>
<dbReference type="Proteomes" id="UP000019812">
    <property type="component" value="Unassembled WGS sequence"/>
</dbReference>
<dbReference type="Gene3D" id="3.40.190.10">
    <property type="entry name" value="Periplasmic binding protein-like II"/>
    <property type="match status" value="1"/>
</dbReference>
<reference evidence="4 5" key="1">
    <citation type="submission" date="2014-07" db="EMBL/GenBank/DDBJ databases">
        <title>Expanding our view of genomic diversity in Candidatus Accumulibacter clades.</title>
        <authorList>
            <person name="Skennerton C.T."/>
            <person name="Barr J.J."/>
            <person name="Slater F.R."/>
            <person name="Bond P.L."/>
            <person name="Tyson G.W."/>
        </authorList>
    </citation>
    <scope>NUCLEOTIDE SEQUENCE [LARGE SCALE GENOMIC DNA]</scope>
    <source>
        <strain evidence="5">SK-01</strain>
    </source>
</reference>
<dbReference type="PANTHER" id="PTHR30570">
    <property type="entry name" value="PERIPLASMIC PHOSPHATE BINDING COMPONENT OF PHOSPHATE ABC TRANSPORTER"/>
    <property type="match status" value="1"/>
</dbReference>
<comment type="caution">
    <text evidence="4">The sequence shown here is derived from an EMBL/GenBank/DDBJ whole genome shotgun (WGS) entry which is preliminary data.</text>
</comment>
<dbReference type="Pfam" id="PF12849">
    <property type="entry name" value="PBP_like_2"/>
    <property type="match status" value="1"/>
</dbReference>
<gene>
    <name evidence="4" type="primary">pstS1</name>
    <name evidence="4" type="ORF">CAPSK01_003621</name>
</gene>
<feature type="compositionally biased region" description="Polar residues" evidence="2">
    <location>
        <begin position="191"/>
        <end position="207"/>
    </location>
</feature>
<organism evidence="4 5">
    <name type="scientific">Candidatus Accumulibacter vicinus</name>
    <dbReference type="NCBI Taxonomy" id="2954382"/>
    <lineage>
        <taxon>Bacteria</taxon>
        <taxon>Pseudomonadati</taxon>
        <taxon>Pseudomonadota</taxon>
        <taxon>Betaproteobacteria</taxon>
        <taxon>Candidatus Accumulibacter</taxon>
    </lineage>
</organism>
<protein>
    <submittedName>
        <fullName evidence="4">Phosphate-binding protein PstS 1</fullName>
    </submittedName>
</protein>
<dbReference type="InterPro" id="IPR024370">
    <property type="entry name" value="PBP_domain"/>
</dbReference>
<dbReference type="EMBL" id="JDSS02000036">
    <property type="protein sequence ID" value="KFB67008.1"/>
    <property type="molecule type" value="Genomic_DNA"/>
</dbReference>
<name>A0A084XX14_9PROT</name>
<accession>A0A084XX14</accession>
<dbReference type="InterPro" id="IPR050811">
    <property type="entry name" value="Phosphate_ABC_transporter"/>
</dbReference>
<proteinExistence type="predicted"/>
<evidence type="ECO:0000259" key="3">
    <source>
        <dbReference type="Pfam" id="PF12849"/>
    </source>
</evidence>
<evidence type="ECO:0000313" key="4">
    <source>
        <dbReference type="EMBL" id="KFB67008.1"/>
    </source>
</evidence>
<feature type="domain" description="PBP" evidence="3">
    <location>
        <begin position="44"/>
        <end position="190"/>
    </location>
</feature>
<sequence length="207" mass="21809">MRNGVGVDPWLQITHGIGKRDALPLARSLTVVLFAMTAVTLSPPLAALDISGASTVQPVVEKLIPLFTAQGGEPVKLSGGGSGAGVKNTLSGTSQIGMVSRELHADEKLTLKNTVIAMDALAIIVNKDNPVSSLTKAQLVDVYSGKINNWQALGGPDLPLIRVSKEVGRSTLELFEHYTGLLIPDRKKATNPRSVSKPISSVQTSKP</sequence>
<keyword evidence="1" id="KW-0732">Signal</keyword>